<name>A0A1H9GEJ6_9GAMM</name>
<gene>
    <name evidence="1" type="ORF">SAMN03080615_01633</name>
</gene>
<dbReference type="Proteomes" id="UP000198749">
    <property type="component" value="Unassembled WGS sequence"/>
</dbReference>
<proteinExistence type="predicted"/>
<evidence type="ECO:0000313" key="1">
    <source>
        <dbReference type="EMBL" id="SEQ48453.1"/>
    </source>
</evidence>
<dbReference type="STRING" id="355243.SAMN03080615_01633"/>
<dbReference type="EMBL" id="FOGB01000004">
    <property type="protein sequence ID" value="SEQ48453.1"/>
    <property type="molecule type" value="Genomic_DNA"/>
</dbReference>
<dbReference type="OrthoDB" id="6901029at2"/>
<reference evidence="2" key="1">
    <citation type="submission" date="2016-10" db="EMBL/GenBank/DDBJ databases">
        <authorList>
            <person name="Varghese N."/>
            <person name="Submissions S."/>
        </authorList>
    </citation>
    <scope>NUCLEOTIDE SEQUENCE [LARGE SCALE GENOMIC DNA]</scope>
    <source>
        <strain evidence="2">DSM 18887</strain>
    </source>
</reference>
<organism evidence="1 2">
    <name type="scientific">Amphritea atlantica</name>
    <dbReference type="NCBI Taxonomy" id="355243"/>
    <lineage>
        <taxon>Bacteria</taxon>
        <taxon>Pseudomonadati</taxon>
        <taxon>Pseudomonadota</taxon>
        <taxon>Gammaproteobacteria</taxon>
        <taxon>Oceanospirillales</taxon>
        <taxon>Oceanospirillaceae</taxon>
        <taxon>Amphritea</taxon>
    </lineage>
</organism>
<evidence type="ECO:0000313" key="2">
    <source>
        <dbReference type="Proteomes" id="UP000198749"/>
    </source>
</evidence>
<protein>
    <submittedName>
        <fullName evidence="1">Uncharacterized protein</fullName>
    </submittedName>
</protein>
<keyword evidence="2" id="KW-1185">Reference proteome</keyword>
<sequence>MRVVALVVALVVSQVGITGEKEMGLCKDVSELAETVMDSRQKNVSMVSMMEIVKGSDVFESMVIDAYEQPAFQVPVNQEKAVAEFRDRWYLMCVKKAR</sequence>
<dbReference type="AlphaFoldDB" id="A0A1H9GEJ6"/>
<accession>A0A1H9GEJ6</accession>
<dbReference type="RefSeq" id="WP_139203156.1">
    <property type="nucleotide sequence ID" value="NZ_AP025284.1"/>
</dbReference>